<reference evidence="2" key="1">
    <citation type="journal article" date="2015" name="BMC Genomics">
        <title>Genomic and transcriptomic analysis of the endophytic fungus Pestalotiopsis fici reveals its lifestyle and high potential for synthesis of natural products.</title>
        <authorList>
            <person name="Wang X."/>
            <person name="Zhang X."/>
            <person name="Liu L."/>
            <person name="Xiang M."/>
            <person name="Wang W."/>
            <person name="Sun X."/>
            <person name="Che Y."/>
            <person name="Guo L."/>
            <person name="Liu G."/>
            <person name="Guo L."/>
            <person name="Wang C."/>
            <person name="Yin W.B."/>
            <person name="Stadler M."/>
            <person name="Zhang X."/>
            <person name="Liu X."/>
        </authorList>
    </citation>
    <scope>NUCLEOTIDE SEQUENCE [LARGE SCALE GENOMIC DNA]</scope>
    <source>
        <strain evidence="2">W106-1 / CGMCC3.15140</strain>
    </source>
</reference>
<dbReference type="Proteomes" id="UP000030651">
    <property type="component" value="Unassembled WGS sequence"/>
</dbReference>
<dbReference type="eggNOG" id="ENOG502SQZW">
    <property type="taxonomic scope" value="Eukaryota"/>
</dbReference>
<evidence type="ECO:0008006" key="3">
    <source>
        <dbReference type="Google" id="ProtNLM"/>
    </source>
</evidence>
<dbReference type="AlphaFoldDB" id="W3XFM4"/>
<proteinExistence type="predicted"/>
<keyword evidence="2" id="KW-1185">Reference proteome</keyword>
<evidence type="ECO:0000313" key="2">
    <source>
        <dbReference type="Proteomes" id="UP000030651"/>
    </source>
</evidence>
<dbReference type="EMBL" id="KI912110">
    <property type="protein sequence ID" value="ETS84903.1"/>
    <property type="molecule type" value="Genomic_DNA"/>
</dbReference>
<dbReference type="KEGG" id="pfy:PFICI_02928"/>
<name>W3XFM4_PESFW</name>
<dbReference type="RefSeq" id="XP_007829700.1">
    <property type="nucleotide sequence ID" value="XM_007831509.1"/>
</dbReference>
<dbReference type="Gene3D" id="1.25.40.20">
    <property type="entry name" value="Ankyrin repeat-containing domain"/>
    <property type="match status" value="1"/>
</dbReference>
<dbReference type="InterPro" id="IPR036770">
    <property type="entry name" value="Ankyrin_rpt-contain_sf"/>
</dbReference>
<dbReference type="HOGENOM" id="CLU_025581_1_0_1"/>
<accession>W3XFM4</accession>
<sequence>MAELLGVVASAITVAEVAAKAGGAIPKLKALWDEIQNMENELNVYRASVINPILLNDGAMRKSTQYCRESLQSLSHLVDDMSVQIQNQKKLRRGLAKAKIVLKKHVLVDLEARLRKALALLSLAQQSYMMSIMKLQPHIIVSQLTAQSQRPEQVLLNAGSLMNDNCEAAEEVPDFVVHSDYGGSSHSIIKQEYNYSSWARRFGPVAVAWQLSERTFLGNHSTNYSLRVQLPSWLLKTSWEVQLSRGLGGPSIGLRAWRTVPAYSPAFEAVDSGDVKGLIGLLDTRQATLFDRDPDGYTLLHVGDTVYHMPAIISINNSQEAFRSSGLECVRLLEDSGLSVYETDNFDRTPLTALTYGEWNIPRTTQVKERISAWHGTFQSNNVLDGDDYDYWDGYSAMILKDCSDDTLENLLRHNNDAQNTILDSIHWPMFLFLQWPYRSAVPSSTYAFVSRNETILKYMLDDEIVGNLAYAIGDRSWPLSESEKADWGDILKAVLGDESFDQAWLHSTTVCWEEATDDRPFNMQWPWSDATPLVSLLQGYCIRHDLQRGKSKHAGLANALHFWLQLLQQNKVDLIDYGLKERQMIQQNRPEIGTYQAFSRTYGVPERLLDIRYGPNPQDWYLIWDLDVEQMAGQFWTSLREPEFAMPGGWVDD</sequence>
<protein>
    <recommendedName>
        <fullName evidence="3">Fungal N-terminal domain-containing protein</fullName>
    </recommendedName>
</protein>
<organism evidence="1 2">
    <name type="scientific">Pestalotiopsis fici (strain W106-1 / CGMCC3.15140)</name>
    <dbReference type="NCBI Taxonomy" id="1229662"/>
    <lineage>
        <taxon>Eukaryota</taxon>
        <taxon>Fungi</taxon>
        <taxon>Dikarya</taxon>
        <taxon>Ascomycota</taxon>
        <taxon>Pezizomycotina</taxon>
        <taxon>Sordariomycetes</taxon>
        <taxon>Xylariomycetidae</taxon>
        <taxon>Amphisphaeriales</taxon>
        <taxon>Sporocadaceae</taxon>
        <taxon>Pestalotiopsis</taxon>
    </lineage>
</organism>
<dbReference type="InParanoid" id="W3XFM4"/>
<dbReference type="GeneID" id="19267941"/>
<dbReference type="OMA" id="ELRWTGW"/>
<gene>
    <name evidence="1" type="ORF">PFICI_02928</name>
</gene>
<evidence type="ECO:0000313" key="1">
    <source>
        <dbReference type="EMBL" id="ETS84903.1"/>
    </source>
</evidence>
<dbReference type="OrthoDB" id="3200163at2759"/>